<dbReference type="PROSITE" id="PS51898">
    <property type="entry name" value="TYR_RECOMBINASE"/>
    <property type="match status" value="1"/>
</dbReference>
<keyword evidence="2" id="KW-0238">DNA-binding</keyword>
<dbReference type="Gene3D" id="1.10.150.130">
    <property type="match status" value="1"/>
</dbReference>
<evidence type="ECO:0000313" key="5">
    <source>
        <dbReference type="EMBL" id="HDD53387.1"/>
    </source>
</evidence>
<evidence type="ECO:0000256" key="2">
    <source>
        <dbReference type="ARBA" id="ARBA00023125"/>
    </source>
</evidence>
<accession>A0A7C0U6Q9</accession>
<dbReference type="InterPro" id="IPR002104">
    <property type="entry name" value="Integrase_catalytic"/>
</dbReference>
<evidence type="ECO:0000256" key="3">
    <source>
        <dbReference type="ARBA" id="ARBA00023172"/>
    </source>
</evidence>
<dbReference type="PANTHER" id="PTHR30349">
    <property type="entry name" value="PHAGE INTEGRASE-RELATED"/>
    <property type="match status" value="1"/>
</dbReference>
<dbReference type="CDD" id="cd00796">
    <property type="entry name" value="INT_Rci_Hp1_C"/>
    <property type="match status" value="1"/>
</dbReference>
<dbReference type="AlphaFoldDB" id="A0A7C0U6Q9"/>
<dbReference type="InterPro" id="IPR010998">
    <property type="entry name" value="Integrase_recombinase_N"/>
</dbReference>
<comment type="similarity">
    <text evidence="1">Belongs to the 'phage' integrase family.</text>
</comment>
<sequence length="394" mass="45335">MVGKKYESFKKFPGVRAYVSETRRNPMGRPDRCFYIRYRDSSGKLIEEKVGWESEGVTAPYAYKVRQVKVGALARGEEVVPRQQARREQTTVKEFFEDHYLPWCGANLKTPRDREGHFKVWIEPHLGDRLLSKLSPFDVERLKEALQDAGRSPRTLEHCLATLRHAWNLAKAWGFVRGENPVSKVKIPRRDNRRQRFLTRKEARRLLRACKKRAQQLWEMALLSLYTGMRAGEIFNLTWGDIDLKEGLIHIRDPKSGENRVSYITEPVGRMLRSKGPGDPGELVFKSSKGRRIKAISNTFDKVVEELGLNKGVVDPRDKVVFHTLRHTFCSWLAMGGTPLHVIKELAGHKTMAMTERYSHLLPDVKRRAVEGLCREGEGNGDRTLVPLHTRRGI</sequence>
<dbReference type="Gene3D" id="1.10.443.10">
    <property type="entry name" value="Intergrase catalytic core"/>
    <property type="match status" value="1"/>
</dbReference>
<evidence type="ECO:0000256" key="1">
    <source>
        <dbReference type="ARBA" id="ARBA00008857"/>
    </source>
</evidence>
<feature type="domain" description="Tyr recombinase" evidence="4">
    <location>
        <begin position="193"/>
        <end position="371"/>
    </location>
</feature>
<organism evidence="5">
    <name type="scientific">Thermosulfidibacter takaii</name>
    <dbReference type="NCBI Taxonomy" id="412593"/>
    <lineage>
        <taxon>Bacteria</taxon>
        <taxon>Pseudomonadati</taxon>
        <taxon>Thermosulfidibacterota</taxon>
        <taxon>Thermosulfidibacteria</taxon>
        <taxon>Thermosulfidibacterales</taxon>
        <taxon>Thermosulfidibacteraceae</taxon>
    </lineage>
</organism>
<proteinExistence type="inferred from homology"/>
<dbReference type="GO" id="GO:0003677">
    <property type="term" value="F:DNA binding"/>
    <property type="evidence" value="ECO:0007669"/>
    <property type="project" value="UniProtKB-KW"/>
</dbReference>
<protein>
    <submittedName>
        <fullName evidence="5">Site-specific integrase</fullName>
    </submittedName>
</protein>
<dbReference type="SUPFAM" id="SSF56349">
    <property type="entry name" value="DNA breaking-rejoining enzymes"/>
    <property type="match status" value="1"/>
</dbReference>
<name>A0A7C0U6Q9_9BACT</name>
<dbReference type="Pfam" id="PF00589">
    <property type="entry name" value="Phage_integrase"/>
    <property type="match status" value="1"/>
</dbReference>
<keyword evidence="3" id="KW-0233">DNA recombination</keyword>
<dbReference type="PANTHER" id="PTHR30349:SF64">
    <property type="entry name" value="PROPHAGE INTEGRASE INTD-RELATED"/>
    <property type="match status" value="1"/>
</dbReference>
<evidence type="ECO:0000259" key="4">
    <source>
        <dbReference type="PROSITE" id="PS51898"/>
    </source>
</evidence>
<dbReference type="InterPro" id="IPR013762">
    <property type="entry name" value="Integrase-like_cat_sf"/>
</dbReference>
<dbReference type="GO" id="GO:0006310">
    <property type="term" value="P:DNA recombination"/>
    <property type="evidence" value="ECO:0007669"/>
    <property type="project" value="UniProtKB-KW"/>
</dbReference>
<dbReference type="GO" id="GO:0015074">
    <property type="term" value="P:DNA integration"/>
    <property type="evidence" value="ECO:0007669"/>
    <property type="project" value="InterPro"/>
</dbReference>
<dbReference type="Proteomes" id="UP000885690">
    <property type="component" value="Unassembled WGS sequence"/>
</dbReference>
<dbReference type="InterPro" id="IPR011010">
    <property type="entry name" value="DNA_brk_join_enz"/>
</dbReference>
<dbReference type="EMBL" id="DQWS01000182">
    <property type="protein sequence ID" value="HDD53387.1"/>
    <property type="molecule type" value="Genomic_DNA"/>
</dbReference>
<dbReference type="InterPro" id="IPR050090">
    <property type="entry name" value="Tyrosine_recombinase_XerCD"/>
</dbReference>
<gene>
    <name evidence="5" type="ORF">ENF32_04900</name>
</gene>
<reference evidence="5" key="1">
    <citation type="journal article" date="2020" name="mSystems">
        <title>Genome- and Community-Level Interaction Insights into Carbon Utilization and Element Cycling Functions of Hydrothermarchaeota in Hydrothermal Sediment.</title>
        <authorList>
            <person name="Zhou Z."/>
            <person name="Liu Y."/>
            <person name="Xu W."/>
            <person name="Pan J."/>
            <person name="Luo Z.H."/>
            <person name="Li M."/>
        </authorList>
    </citation>
    <scope>NUCLEOTIDE SEQUENCE [LARGE SCALE GENOMIC DNA]</scope>
    <source>
        <strain evidence="5">HyVt-115</strain>
    </source>
</reference>
<comment type="caution">
    <text evidence="5">The sequence shown here is derived from an EMBL/GenBank/DDBJ whole genome shotgun (WGS) entry which is preliminary data.</text>
</comment>